<organism evidence="2 3">
    <name type="scientific">Caldanaerobacter subterraneus subsp. yonseiensis KB-1</name>
    <dbReference type="NCBI Taxonomy" id="1388761"/>
    <lineage>
        <taxon>Bacteria</taxon>
        <taxon>Bacillati</taxon>
        <taxon>Bacillota</taxon>
        <taxon>Clostridia</taxon>
        <taxon>Thermoanaerobacterales</taxon>
        <taxon>Thermoanaerobacteraceae</taxon>
        <taxon>Caldanaerobacter</taxon>
    </lineage>
</organism>
<accession>U5CRD2</accession>
<gene>
    <name evidence="2" type="ORF">O163_10045</name>
</gene>
<keyword evidence="1" id="KW-0812">Transmembrane</keyword>
<dbReference type="PATRIC" id="fig|1388761.3.peg.2027"/>
<name>U5CRD2_CALSX</name>
<proteinExistence type="predicted"/>
<comment type="caution">
    <text evidence="2">The sequence shown here is derived from an EMBL/GenBank/DDBJ whole genome shotgun (WGS) entry which is preliminary data.</text>
</comment>
<evidence type="ECO:0000256" key="1">
    <source>
        <dbReference type="SAM" id="Phobius"/>
    </source>
</evidence>
<feature type="transmembrane region" description="Helical" evidence="1">
    <location>
        <begin position="45"/>
        <end position="64"/>
    </location>
</feature>
<dbReference type="AlphaFoldDB" id="U5CRD2"/>
<evidence type="ECO:0008006" key="4">
    <source>
        <dbReference type="Google" id="ProtNLM"/>
    </source>
</evidence>
<dbReference type="Proteomes" id="UP000016856">
    <property type="component" value="Unassembled WGS sequence"/>
</dbReference>
<keyword evidence="1" id="KW-1133">Transmembrane helix</keyword>
<sequence length="218" mass="25455">MCEDLLNKLFYEKSYLKKTERVFFMFKLKILIKNIKNFFKDAPELRTILFFTFIFTFTAYSFLYQPPSYAWIGLTRAELGELPIKGSQYVTVELKTAPVIICNKLYLPADFVAMASGISQDKIYSDPENSVLVIYDTQHSRIITIDGKNKKVLISKRECNLLDEITLKKESVMNKKEYIQPDEIIIKNDTILVSNIWLSRLFYVDIFVNGRKITISPR</sequence>
<evidence type="ECO:0000313" key="2">
    <source>
        <dbReference type="EMBL" id="ERM91506.1"/>
    </source>
</evidence>
<protein>
    <recommendedName>
        <fullName evidence="4">Copper amine oxidase-like N-terminal domain-containing protein</fullName>
    </recommendedName>
</protein>
<keyword evidence="1" id="KW-0472">Membrane</keyword>
<reference evidence="2 3" key="1">
    <citation type="journal article" date="2013" name="Genome Announc.">
        <title>Draft Genome Sequence of an Anaerobic and Extremophilic Bacterium, Caldanaerobacter yonseiensis, Isolated from a Geothermal Hot Stream.</title>
        <authorList>
            <person name="Lee S.J."/>
            <person name="Lee Y.J."/>
            <person name="Park G.S."/>
            <person name="Kim B.C."/>
            <person name="Lee S.J."/>
            <person name="Shin J.H."/>
            <person name="Lee D.W."/>
        </authorList>
    </citation>
    <scope>NUCLEOTIDE SEQUENCE [LARGE SCALE GENOMIC DNA]</scope>
    <source>
        <strain evidence="2 3">KB-1</strain>
    </source>
</reference>
<dbReference type="EMBL" id="AXDC01000029">
    <property type="protein sequence ID" value="ERM91506.1"/>
    <property type="molecule type" value="Genomic_DNA"/>
</dbReference>
<evidence type="ECO:0000313" key="3">
    <source>
        <dbReference type="Proteomes" id="UP000016856"/>
    </source>
</evidence>